<dbReference type="EMBL" id="UGYW01000001">
    <property type="protein sequence ID" value="SUI97698.1"/>
    <property type="molecule type" value="Genomic_DNA"/>
</dbReference>
<evidence type="ECO:0008006" key="3">
    <source>
        <dbReference type="Google" id="ProtNLM"/>
    </source>
</evidence>
<dbReference type="AlphaFoldDB" id="A0A380BBL0"/>
<dbReference type="Proteomes" id="UP000254893">
    <property type="component" value="Unassembled WGS sequence"/>
</dbReference>
<evidence type="ECO:0000313" key="1">
    <source>
        <dbReference type="EMBL" id="SUI97698.1"/>
    </source>
</evidence>
<sequence length="132" mass="14716">MRTTILISFIAIIFTSSLVGCSTTVKLGLSGKYNMKHVQSEEIAKNKVAIAINLFDIKTKDKIAIADVKNLPGIVIDSSSNYKLLLFDRDSLPRSIIINKRGKMPLPLHPEKSKKNLLIFKVYLSKDTRGVI</sequence>
<gene>
    <name evidence="1" type="ORF">NCTC11388_00407</name>
</gene>
<protein>
    <recommendedName>
        <fullName evidence="3">Lipoprotein</fullName>
    </recommendedName>
</protein>
<organism evidence="1 2">
    <name type="scientific">Sphingobacterium spiritivorum</name>
    <name type="common">Flavobacterium spiritivorum</name>
    <dbReference type="NCBI Taxonomy" id="258"/>
    <lineage>
        <taxon>Bacteria</taxon>
        <taxon>Pseudomonadati</taxon>
        <taxon>Bacteroidota</taxon>
        <taxon>Sphingobacteriia</taxon>
        <taxon>Sphingobacteriales</taxon>
        <taxon>Sphingobacteriaceae</taxon>
        <taxon>Sphingobacterium</taxon>
    </lineage>
</organism>
<proteinExistence type="predicted"/>
<evidence type="ECO:0000313" key="2">
    <source>
        <dbReference type="Proteomes" id="UP000254893"/>
    </source>
</evidence>
<accession>A0A380BBL0</accession>
<dbReference type="PROSITE" id="PS51257">
    <property type="entry name" value="PROKAR_LIPOPROTEIN"/>
    <property type="match status" value="1"/>
</dbReference>
<reference evidence="1 2" key="1">
    <citation type="submission" date="2018-06" db="EMBL/GenBank/DDBJ databases">
        <authorList>
            <consortium name="Pathogen Informatics"/>
            <person name="Doyle S."/>
        </authorList>
    </citation>
    <scope>NUCLEOTIDE SEQUENCE [LARGE SCALE GENOMIC DNA]</scope>
    <source>
        <strain evidence="1 2">NCTC11388</strain>
    </source>
</reference>
<name>A0A380BBL0_SPHSI</name>